<dbReference type="Gene3D" id="3.40.50.2300">
    <property type="match status" value="1"/>
</dbReference>
<name>C6BYS6_MARSD</name>
<evidence type="ECO:0000313" key="6">
    <source>
        <dbReference type="Proteomes" id="UP000002601"/>
    </source>
</evidence>
<feature type="domain" description="Response regulatory" evidence="4">
    <location>
        <begin position="22"/>
        <end position="141"/>
    </location>
</feature>
<dbReference type="SUPFAM" id="SSF52172">
    <property type="entry name" value="CheY-like"/>
    <property type="match status" value="1"/>
</dbReference>
<accession>C6BYS6</accession>
<keyword evidence="2" id="KW-0902">Two-component regulatory system</keyword>
<feature type="modified residue" description="4-aspartylphosphate" evidence="3">
    <location>
        <position position="71"/>
    </location>
</feature>
<evidence type="ECO:0000256" key="1">
    <source>
        <dbReference type="ARBA" id="ARBA00022553"/>
    </source>
</evidence>
<evidence type="ECO:0000256" key="2">
    <source>
        <dbReference type="ARBA" id="ARBA00023012"/>
    </source>
</evidence>
<evidence type="ECO:0000313" key="5">
    <source>
        <dbReference type="EMBL" id="ACS80683.1"/>
    </source>
</evidence>
<organism evidence="5 6">
    <name type="scientific">Maridesulfovibrio salexigens (strain ATCC 14822 / DSM 2638 / NCIMB 8403 / VKM B-1763)</name>
    <name type="common">Desulfovibrio salexigens</name>
    <dbReference type="NCBI Taxonomy" id="526222"/>
    <lineage>
        <taxon>Bacteria</taxon>
        <taxon>Pseudomonadati</taxon>
        <taxon>Thermodesulfobacteriota</taxon>
        <taxon>Desulfovibrionia</taxon>
        <taxon>Desulfovibrionales</taxon>
        <taxon>Desulfovibrionaceae</taxon>
        <taxon>Maridesulfovibrio</taxon>
    </lineage>
</organism>
<dbReference type="RefSeq" id="WP_015852499.1">
    <property type="nucleotide sequence ID" value="NC_012881.1"/>
</dbReference>
<dbReference type="InterPro" id="IPR001789">
    <property type="entry name" value="Sig_transdc_resp-reg_receiver"/>
</dbReference>
<dbReference type="PANTHER" id="PTHR45339">
    <property type="entry name" value="HYBRID SIGNAL TRANSDUCTION HISTIDINE KINASE J"/>
    <property type="match status" value="1"/>
</dbReference>
<sequence>MLNAEKNAVGVKVLDGAVRPLNILLAEDCENNVLLVQLYLKKFPYSIDVAENGSEAFEMFQRNEYDVVLMDIEMPVTDGYEATTLIRGFEKENSREKTPIVAVTAHALPENEDKAYEVGCDFFLTKPVRKADLISTVQKYGSGEV</sequence>
<dbReference type="CDD" id="cd17546">
    <property type="entry name" value="REC_hyHK_CKI1_RcsC-like"/>
    <property type="match status" value="1"/>
</dbReference>
<dbReference type="STRING" id="526222.Desal_2629"/>
<evidence type="ECO:0000259" key="4">
    <source>
        <dbReference type="PROSITE" id="PS50110"/>
    </source>
</evidence>
<dbReference type="SMART" id="SM00448">
    <property type="entry name" value="REC"/>
    <property type="match status" value="1"/>
</dbReference>
<protein>
    <submittedName>
        <fullName evidence="5">Response regulator receiver protein</fullName>
    </submittedName>
</protein>
<dbReference type="Proteomes" id="UP000002601">
    <property type="component" value="Chromosome"/>
</dbReference>
<reference evidence="5 6" key="1">
    <citation type="submission" date="2009-06" db="EMBL/GenBank/DDBJ databases">
        <title>Complete sequence of Desulfovibrio salexigens DSM 2638.</title>
        <authorList>
            <consortium name="US DOE Joint Genome Institute"/>
            <person name="Lucas S."/>
            <person name="Copeland A."/>
            <person name="Lapidus A."/>
            <person name="Glavina del Rio T."/>
            <person name="Tice H."/>
            <person name="Bruce D."/>
            <person name="Goodwin L."/>
            <person name="Pitluck S."/>
            <person name="Munk A.C."/>
            <person name="Brettin T."/>
            <person name="Detter J.C."/>
            <person name="Han C."/>
            <person name="Tapia R."/>
            <person name="Larimer F."/>
            <person name="Land M."/>
            <person name="Hauser L."/>
            <person name="Kyrpides N."/>
            <person name="Anderson I."/>
            <person name="Wall J.D."/>
            <person name="Arkin A.P."/>
            <person name="Dehal P."/>
            <person name="Chivian D."/>
            <person name="Giles B."/>
            <person name="Hazen T.C."/>
        </authorList>
    </citation>
    <scope>NUCLEOTIDE SEQUENCE [LARGE SCALE GENOMIC DNA]</scope>
    <source>
        <strain evidence="6">ATCC 14822 / DSM 2638 / NCIMB 8403 / VKM B-1763</strain>
    </source>
</reference>
<gene>
    <name evidence="5" type="ordered locus">Desal_2629</name>
</gene>
<dbReference type="eggNOG" id="COG0784">
    <property type="taxonomic scope" value="Bacteria"/>
</dbReference>
<keyword evidence="1 3" id="KW-0597">Phosphoprotein</keyword>
<evidence type="ECO:0000256" key="3">
    <source>
        <dbReference type="PROSITE-ProRule" id="PRU00169"/>
    </source>
</evidence>
<dbReference type="GO" id="GO:0000160">
    <property type="term" value="P:phosphorelay signal transduction system"/>
    <property type="evidence" value="ECO:0007669"/>
    <property type="project" value="UniProtKB-KW"/>
</dbReference>
<dbReference type="Pfam" id="PF00072">
    <property type="entry name" value="Response_reg"/>
    <property type="match status" value="1"/>
</dbReference>
<dbReference type="InterPro" id="IPR011006">
    <property type="entry name" value="CheY-like_superfamily"/>
</dbReference>
<keyword evidence="6" id="KW-1185">Reference proteome</keyword>
<dbReference type="PANTHER" id="PTHR45339:SF1">
    <property type="entry name" value="HYBRID SIGNAL TRANSDUCTION HISTIDINE KINASE J"/>
    <property type="match status" value="1"/>
</dbReference>
<dbReference type="EMBL" id="CP001649">
    <property type="protein sequence ID" value="ACS80683.1"/>
    <property type="molecule type" value="Genomic_DNA"/>
</dbReference>
<dbReference type="OrthoDB" id="9816343at2"/>
<dbReference type="AlphaFoldDB" id="C6BYS6"/>
<dbReference type="KEGG" id="dsa:Desal_2629"/>
<dbReference type="HOGENOM" id="CLU_000445_69_12_7"/>
<dbReference type="PROSITE" id="PS50110">
    <property type="entry name" value="RESPONSE_REGULATORY"/>
    <property type="match status" value="1"/>
</dbReference>
<proteinExistence type="predicted"/>